<feature type="transmembrane region" description="Helical" evidence="10">
    <location>
        <begin position="269"/>
        <end position="289"/>
    </location>
</feature>
<keyword evidence="13" id="KW-1185">Reference proteome</keyword>
<dbReference type="InterPro" id="IPR018422">
    <property type="entry name" value="Cation/H_exchanger_CPA1"/>
</dbReference>
<evidence type="ECO:0000259" key="11">
    <source>
        <dbReference type="Pfam" id="PF00999"/>
    </source>
</evidence>
<keyword evidence="2 10" id="KW-0813">Transport</keyword>
<comment type="function">
    <text evidence="10">Na(+)/H(+) antiporter that extrudes sodium in exchange for external protons.</text>
</comment>
<proteinExistence type="inferred from homology"/>
<keyword evidence="4 10" id="KW-0812">Transmembrane</keyword>
<gene>
    <name evidence="12" type="ORF">M0L20_07775</name>
</gene>
<evidence type="ECO:0000256" key="7">
    <source>
        <dbReference type="ARBA" id="ARBA00023065"/>
    </source>
</evidence>
<keyword evidence="10" id="KW-0050">Antiport</keyword>
<evidence type="ECO:0000256" key="4">
    <source>
        <dbReference type="ARBA" id="ARBA00022692"/>
    </source>
</evidence>
<feature type="transmembrane region" description="Helical" evidence="10">
    <location>
        <begin position="240"/>
        <end position="260"/>
    </location>
</feature>
<comment type="caution">
    <text evidence="12">The sequence shown here is derived from an EMBL/GenBank/DDBJ whole genome shotgun (WGS) entry which is preliminary data.</text>
</comment>
<reference evidence="12 13" key="1">
    <citation type="submission" date="2022-04" db="EMBL/GenBank/DDBJ databases">
        <title>Spirosoma sp. strain RP8 genome sequencing and assembly.</title>
        <authorList>
            <person name="Jung Y."/>
        </authorList>
    </citation>
    <scope>NUCLEOTIDE SEQUENCE [LARGE SCALE GENOMIC DNA]</scope>
    <source>
        <strain evidence="12 13">RP8</strain>
    </source>
</reference>
<comment type="similarity">
    <text evidence="10">Belongs to the monovalent cation:proton antiporter 1 (CPA1) transporter (TC 2.A.36) family.</text>
</comment>
<evidence type="ECO:0000256" key="10">
    <source>
        <dbReference type="RuleBase" id="RU366002"/>
    </source>
</evidence>
<evidence type="ECO:0000256" key="9">
    <source>
        <dbReference type="ARBA" id="ARBA00023201"/>
    </source>
</evidence>
<evidence type="ECO:0000256" key="8">
    <source>
        <dbReference type="ARBA" id="ARBA00023136"/>
    </source>
</evidence>
<feature type="domain" description="Cation/H+ exchanger transmembrane" evidence="11">
    <location>
        <begin position="18"/>
        <end position="411"/>
    </location>
</feature>
<evidence type="ECO:0000256" key="2">
    <source>
        <dbReference type="ARBA" id="ARBA00022448"/>
    </source>
</evidence>
<evidence type="ECO:0000256" key="6">
    <source>
        <dbReference type="ARBA" id="ARBA00023053"/>
    </source>
</evidence>
<evidence type="ECO:0000313" key="13">
    <source>
        <dbReference type="Proteomes" id="UP001202180"/>
    </source>
</evidence>
<sequence length="541" mass="59977">MSGQLHNLIFLCLGLVFSVSLLVIVAQKVKIAYPVFLVLAGLAVSFVPIVPAIHIDPELVFVVILPPILFDAANNMSLKALWKWRRIISVMALGFVLFTATAVAFVSYWLIPGFTLSQGFLLGAIISPPDAAAAVSVLRYTRLPKSVVSILEGESLLNDATSLTLFQFALAAITTHNFVWFEAVTGFVIVVISGIGIGLAFGLLSYIIYKWLPTNANVDVAFSIVLPYLMYLSAEAVHSSGVLAVVSGGLFTAYQAHFIFSHQSRLKAAALWSSVVFILNAVIFFLIGLQLPEITESIKSIPVLTAFNYALIITLVVIIVRIISGFTSSAFTRFISRYITVAQSNPGWRNPIIIGWVGMRGVVSLASAASIPLLLPNGQPFPDRNLFLFITFVVIIVTLVGQGLSLPWVIRKVKPEAFPNAKSDDQQRLEIELELYHVAFDKLTSGYAHDIRHNSLLEYRAQFLKHKLQLLKEANSDDGTRARAVHLIGHFQQIMMEVTEQERKKLHSFRNRADYDDDVIRAIEHRLDLEEEQLQEDSDDL</sequence>
<dbReference type="NCBIfam" id="TIGR00831">
    <property type="entry name" value="a_cpa1"/>
    <property type="match status" value="1"/>
</dbReference>
<keyword evidence="8 10" id="KW-0472">Membrane</keyword>
<feature type="transmembrane region" description="Helical" evidence="10">
    <location>
        <begin position="90"/>
        <end position="111"/>
    </location>
</feature>
<dbReference type="PANTHER" id="PTHR10110:SF86">
    <property type="entry name" value="SODIUM_HYDROGEN EXCHANGER 7"/>
    <property type="match status" value="1"/>
</dbReference>
<dbReference type="Pfam" id="PF00999">
    <property type="entry name" value="Na_H_Exchanger"/>
    <property type="match status" value="1"/>
</dbReference>
<evidence type="ECO:0000256" key="1">
    <source>
        <dbReference type="ARBA" id="ARBA00004651"/>
    </source>
</evidence>
<keyword evidence="6 10" id="KW-0915">Sodium</keyword>
<organism evidence="12 13">
    <name type="scientific">Spirosoma liriopis</name>
    <dbReference type="NCBI Taxonomy" id="2937440"/>
    <lineage>
        <taxon>Bacteria</taxon>
        <taxon>Pseudomonadati</taxon>
        <taxon>Bacteroidota</taxon>
        <taxon>Cytophagia</taxon>
        <taxon>Cytophagales</taxon>
        <taxon>Cytophagaceae</taxon>
        <taxon>Spirosoma</taxon>
    </lineage>
</organism>
<feature type="transmembrane region" description="Helical" evidence="10">
    <location>
        <begin position="387"/>
        <end position="410"/>
    </location>
</feature>
<accession>A0ABT0HHV3</accession>
<dbReference type="EMBL" id="JALPRF010000001">
    <property type="protein sequence ID" value="MCK8491747.1"/>
    <property type="molecule type" value="Genomic_DNA"/>
</dbReference>
<feature type="transmembrane region" description="Helical" evidence="10">
    <location>
        <begin position="352"/>
        <end position="375"/>
    </location>
</feature>
<evidence type="ECO:0000256" key="3">
    <source>
        <dbReference type="ARBA" id="ARBA00022475"/>
    </source>
</evidence>
<dbReference type="RefSeq" id="WP_248476360.1">
    <property type="nucleotide sequence ID" value="NZ_JALPRF010000001.1"/>
</dbReference>
<dbReference type="Proteomes" id="UP001202180">
    <property type="component" value="Unassembled WGS sequence"/>
</dbReference>
<dbReference type="InterPro" id="IPR006153">
    <property type="entry name" value="Cation/H_exchanger_TM"/>
</dbReference>
<dbReference type="InterPro" id="IPR004705">
    <property type="entry name" value="Cation/H_exchanger_CPA1_bac"/>
</dbReference>
<evidence type="ECO:0000313" key="12">
    <source>
        <dbReference type="EMBL" id="MCK8491747.1"/>
    </source>
</evidence>
<evidence type="ECO:0000256" key="5">
    <source>
        <dbReference type="ARBA" id="ARBA00022989"/>
    </source>
</evidence>
<keyword evidence="9 10" id="KW-0739">Sodium transport</keyword>
<name>A0ABT0HHV3_9BACT</name>
<keyword evidence="3 10" id="KW-1003">Cell membrane</keyword>
<feature type="transmembrane region" description="Helical" evidence="10">
    <location>
        <begin position="187"/>
        <end position="209"/>
    </location>
</feature>
<feature type="transmembrane region" description="Helical" evidence="10">
    <location>
        <begin position="59"/>
        <end position="78"/>
    </location>
</feature>
<keyword evidence="5 10" id="KW-1133">Transmembrane helix</keyword>
<protein>
    <submittedName>
        <fullName evidence="12">Na+/H+ antiporter</fullName>
    </submittedName>
</protein>
<dbReference type="PANTHER" id="PTHR10110">
    <property type="entry name" value="SODIUM/HYDROGEN EXCHANGER"/>
    <property type="match status" value="1"/>
</dbReference>
<feature type="transmembrane region" description="Helical" evidence="10">
    <location>
        <begin position="160"/>
        <end position="181"/>
    </location>
</feature>
<feature type="transmembrane region" description="Helical" evidence="10">
    <location>
        <begin position="6"/>
        <end position="26"/>
    </location>
</feature>
<dbReference type="Gene3D" id="6.10.140.1330">
    <property type="match status" value="1"/>
</dbReference>
<comment type="subcellular location">
    <subcellularLocation>
        <location evidence="1 10">Cell membrane</location>
        <topology evidence="1 10">Multi-pass membrane protein</topology>
    </subcellularLocation>
</comment>
<feature type="transmembrane region" description="Helical" evidence="10">
    <location>
        <begin position="309"/>
        <end position="331"/>
    </location>
</feature>
<keyword evidence="7 10" id="KW-0406">Ion transport</keyword>
<feature type="transmembrane region" description="Helical" evidence="10">
    <location>
        <begin position="33"/>
        <end position="53"/>
    </location>
</feature>